<evidence type="ECO:0000256" key="10">
    <source>
        <dbReference type="ARBA" id="ARBA00023163"/>
    </source>
</evidence>
<evidence type="ECO:0000256" key="15">
    <source>
        <dbReference type="RuleBase" id="RU000682"/>
    </source>
</evidence>
<keyword evidence="2" id="KW-0217">Developmental protein</keyword>
<dbReference type="CDD" id="cd00086">
    <property type="entry name" value="homeodomain"/>
    <property type="match status" value="1"/>
</dbReference>
<dbReference type="OMA" id="ANTRCRK"/>
<evidence type="ECO:0000256" key="12">
    <source>
        <dbReference type="ARBA" id="ARBA00023242"/>
    </source>
</evidence>
<dbReference type="RefSeq" id="XP_018107254.1">
    <property type="nucleotide sequence ID" value="XM_018251765.2"/>
</dbReference>
<dbReference type="AlphaFoldDB" id="A0A1B4ZDM6"/>
<keyword evidence="19" id="KW-1185">Reference proteome</keyword>
<dbReference type="GO" id="GO:0000981">
    <property type="term" value="F:DNA-binding transcription factor activity, RNA polymerase II-specific"/>
    <property type="evidence" value="ECO:0007669"/>
    <property type="project" value="TreeGrafter"/>
</dbReference>
<dbReference type="GO" id="GO:0016055">
    <property type="term" value="P:Wnt signaling pathway"/>
    <property type="evidence" value="ECO:0007669"/>
    <property type="project" value="UniProtKB-KW"/>
</dbReference>
<dbReference type="PaxDb" id="8355-A0A1B4ZDM6"/>
<evidence type="ECO:0000256" key="6">
    <source>
        <dbReference type="ARBA" id="ARBA00023015"/>
    </source>
</evidence>
<feature type="compositionally biased region" description="Polar residues" evidence="16">
    <location>
        <begin position="88"/>
        <end position="103"/>
    </location>
</feature>
<keyword evidence="12 14" id="KW-0539">Nucleus</keyword>
<keyword evidence="4" id="KW-0221">Differentiation</keyword>
<keyword evidence="7 14" id="KW-0238">DNA-binding</keyword>
<proteinExistence type="evidence at transcript level"/>
<evidence type="ECO:0000256" key="2">
    <source>
        <dbReference type="ARBA" id="ARBA00022473"/>
    </source>
</evidence>
<gene>
    <name evidence="18" type="primary">sia4.L</name>
    <name evidence="20" type="synonym">LOC108710651</name>
</gene>
<dbReference type="OrthoDB" id="6159439at2759"/>
<evidence type="ECO:0000313" key="20">
    <source>
        <dbReference type="RefSeq" id="XP_018107254.1"/>
    </source>
</evidence>
<evidence type="ECO:0000256" key="1">
    <source>
        <dbReference type="ARBA" id="ARBA00004123"/>
    </source>
</evidence>
<evidence type="ECO:0000256" key="3">
    <source>
        <dbReference type="ARBA" id="ARBA00022687"/>
    </source>
</evidence>
<reference evidence="18" key="1">
    <citation type="submission" date="2016-07" db="EMBL/GenBank/DDBJ databases">
        <title>Identification and comparative analyses of Siamois cluster genes in the Xenopus laevis and tropicalis.</title>
        <authorList>
            <person name="Haramoto Y."/>
            <person name="Saijyo T."/>
            <person name="Tanaka T."/>
            <person name="Furuno N."/>
            <person name="Suzuki A."/>
            <person name="Ito Y."/>
            <person name="Kondo M."/>
            <person name="Taira M."/>
            <person name="Takahashi S."/>
        </authorList>
    </citation>
    <scope>NUCLEOTIDE SEQUENCE</scope>
    <source>
        <strain evidence="18">Nigerian</strain>
        <tissue evidence="18">Blastula</tissue>
    </source>
</reference>
<dbReference type="InterPro" id="IPR001356">
    <property type="entry name" value="HD"/>
</dbReference>
<dbReference type="PROSITE" id="PS50071">
    <property type="entry name" value="HOMEOBOX_2"/>
    <property type="match status" value="1"/>
</dbReference>
<comment type="subcellular location">
    <subcellularLocation>
        <location evidence="1 14 15">Nucleus</location>
    </subcellularLocation>
</comment>
<feature type="region of interest" description="Disordered" evidence="16">
    <location>
        <begin position="76"/>
        <end position="121"/>
    </location>
</feature>
<dbReference type="PANTHER" id="PTHR46123">
    <property type="entry name" value="MIX-TYPE HOMEOBOX GENE 1-RELATED"/>
    <property type="match status" value="1"/>
</dbReference>
<evidence type="ECO:0000259" key="17">
    <source>
        <dbReference type="PROSITE" id="PS50071"/>
    </source>
</evidence>
<dbReference type="PANTHER" id="PTHR46123:SF8">
    <property type="entry name" value="HOMEOBOX PROTEIN SIAMOIS"/>
    <property type="match status" value="1"/>
</dbReference>
<keyword evidence="10" id="KW-0804">Transcription</keyword>
<sequence length="208" mass="24307">MTYDADLEEIIYTALTLQDDYPMLASPLRDQDMIYPNVFGMFHDLNLTMEAQEKLQEGLIELYSVLGIPQGPPINRSQWKLESEKETPSSGISTKYQANNQSSKGRKRPMYEVEQRESKKPRIQVTDHLPPANTRCRKRTIYSNEQTLFLQNQFDLNPYPDFVSRCHIAKITRIPEPRIQVWFQNRRARHLPRATSSQKPTFTEENTS</sequence>
<dbReference type="GO" id="GO:0000977">
    <property type="term" value="F:RNA polymerase II transcription regulatory region sequence-specific DNA binding"/>
    <property type="evidence" value="ECO:0007669"/>
    <property type="project" value="TreeGrafter"/>
</dbReference>
<organism evidence="18">
    <name type="scientific">Xenopus laevis</name>
    <name type="common">African clawed frog</name>
    <dbReference type="NCBI Taxonomy" id="8355"/>
    <lineage>
        <taxon>Eukaryota</taxon>
        <taxon>Metazoa</taxon>
        <taxon>Chordata</taxon>
        <taxon>Craniata</taxon>
        <taxon>Vertebrata</taxon>
        <taxon>Euteleostomi</taxon>
        <taxon>Amphibia</taxon>
        <taxon>Batrachia</taxon>
        <taxon>Anura</taxon>
        <taxon>Pipoidea</taxon>
        <taxon>Pipidae</taxon>
        <taxon>Xenopodinae</taxon>
        <taxon>Xenopus</taxon>
        <taxon>Xenopus</taxon>
    </lineage>
</organism>
<keyword evidence="5" id="KW-0524">Neurogenesis</keyword>
<dbReference type="EMBL" id="LC167298">
    <property type="protein sequence ID" value="BAV57543.1"/>
    <property type="molecule type" value="mRNA"/>
</dbReference>
<dbReference type="Gene3D" id="1.10.10.60">
    <property type="entry name" value="Homeodomain-like"/>
    <property type="match status" value="1"/>
</dbReference>
<evidence type="ECO:0000256" key="5">
    <source>
        <dbReference type="ARBA" id="ARBA00022902"/>
    </source>
</evidence>
<feature type="compositionally biased region" description="Basic and acidic residues" evidence="16">
    <location>
        <begin position="109"/>
        <end position="120"/>
    </location>
</feature>
<accession>A0A1B4ZDM6</accession>
<dbReference type="Pfam" id="PF00046">
    <property type="entry name" value="Homeodomain"/>
    <property type="match status" value="1"/>
</dbReference>
<evidence type="ECO:0000256" key="14">
    <source>
        <dbReference type="PROSITE-ProRule" id="PRU00108"/>
    </source>
</evidence>
<evidence type="ECO:0000256" key="9">
    <source>
        <dbReference type="ARBA" id="ARBA00023159"/>
    </source>
</evidence>
<dbReference type="FunFam" id="1.10.10.60:FF:000499">
    <property type="entry name" value="Siamois homeodomain 1"/>
    <property type="match status" value="1"/>
</dbReference>
<dbReference type="STRING" id="8355.A0A1B4ZDM6"/>
<dbReference type="GO" id="GO:0005634">
    <property type="term" value="C:nucleus"/>
    <property type="evidence" value="ECO:0007669"/>
    <property type="project" value="UniProtKB-SubCell"/>
</dbReference>
<feature type="domain" description="Homeobox" evidence="17">
    <location>
        <begin position="133"/>
        <end position="193"/>
    </location>
</feature>
<protein>
    <recommendedName>
        <fullName evidence="13">Homeobox protein siamois</fullName>
    </recommendedName>
</protein>
<feature type="DNA-binding region" description="Homeobox" evidence="14">
    <location>
        <begin position="135"/>
        <end position="194"/>
    </location>
</feature>
<evidence type="ECO:0000256" key="13">
    <source>
        <dbReference type="ARBA" id="ARBA00072613"/>
    </source>
</evidence>
<evidence type="ECO:0000256" key="11">
    <source>
        <dbReference type="ARBA" id="ARBA00023218"/>
    </source>
</evidence>
<keyword evidence="11" id="KW-0306">Gastrulation</keyword>
<keyword evidence="6" id="KW-0805">Transcription regulation</keyword>
<dbReference type="GeneID" id="108710651"/>
<evidence type="ECO:0000313" key="19">
    <source>
        <dbReference type="Proteomes" id="UP000186698"/>
    </source>
</evidence>
<evidence type="ECO:0000256" key="4">
    <source>
        <dbReference type="ARBA" id="ARBA00022782"/>
    </source>
</evidence>
<evidence type="ECO:0000256" key="7">
    <source>
        <dbReference type="ARBA" id="ARBA00023125"/>
    </source>
</evidence>
<keyword evidence="9" id="KW-0010">Activator</keyword>
<dbReference type="KEGG" id="xla:108710651"/>
<name>A0A1B4ZDM6_XENLA</name>
<reference evidence="20" key="2">
    <citation type="submission" date="2022-04" db="UniProtKB">
        <authorList>
            <consortium name="RefSeq"/>
        </authorList>
    </citation>
    <scope>IDENTIFICATION</scope>
    <source>
        <strain evidence="20">J_2021</strain>
        <tissue evidence="20">Erythrocytes</tissue>
    </source>
</reference>
<evidence type="ECO:0000256" key="16">
    <source>
        <dbReference type="SAM" id="MobiDB-lite"/>
    </source>
</evidence>
<evidence type="ECO:0000313" key="18">
    <source>
        <dbReference type="EMBL" id="BAV57543.1"/>
    </source>
</evidence>
<dbReference type="InterPro" id="IPR009057">
    <property type="entry name" value="Homeodomain-like_sf"/>
</dbReference>
<evidence type="ECO:0000256" key="8">
    <source>
        <dbReference type="ARBA" id="ARBA00023155"/>
    </source>
</evidence>
<dbReference type="SUPFAM" id="SSF46689">
    <property type="entry name" value="Homeodomain-like"/>
    <property type="match status" value="1"/>
</dbReference>
<dbReference type="GO" id="GO:0007399">
    <property type="term" value="P:nervous system development"/>
    <property type="evidence" value="ECO:0007669"/>
    <property type="project" value="UniProtKB-KW"/>
</dbReference>
<keyword evidence="3" id="KW-0879">Wnt signaling pathway</keyword>
<dbReference type="Proteomes" id="UP000186698">
    <property type="component" value="Chromosome 3L"/>
</dbReference>
<dbReference type="InterPro" id="IPR051306">
    <property type="entry name" value="Homeobox_regulator"/>
</dbReference>
<dbReference type="GO" id="GO:0007369">
    <property type="term" value="P:gastrulation"/>
    <property type="evidence" value="ECO:0007669"/>
    <property type="project" value="UniProtKB-KW"/>
</dbReference>
<dbReference type="GO" id="GO:0030154">
    <property type="term" value="P:cell differentiation"/>
    <property type="evidence" value="ECO:0007669"/>
    <property type="project" value="UniProtKB-KW"/>
</dbReference>
<keyword evidence="8 14" id="KW-0371">Homeobox</keyword>
<dbReference type="SMART" id="SM00389">
    <property type="entry name" value="HOX"/>
    <property type="match status" value="1"/>
</dbReference>
<dbReference type="Bgee" id="108710651">
    <property type="expression patterns" value="Expressed in blastula"/>
</dbReference>